<reference evidence="3 4" key="1">
    <citation type="submission" date="2019-02" db="EMBL/GenBank/DDBJ databases">
        <title>Sequencing the genomes of 1000 actinobacteria strains.</title>
        <authorList>
            <person name="Klenk H.-P."/>
        </authorList>
    </citation>
    <scope>NUCLEOTIDE SEQUENCE [LARGE SCALE GENOMIC DNA]</scope>
    <source>
        <strain evidence="3 4">DSM 45162</strain>
    </source>
</reference>
<keyword evidence="1" id="KW-0472">Membrane</keyword>
<proteinExistence type="predicted"/>
<keyword evidence="3" id="KW-0378">Hydrolase</keyword>
<feature type="transmembrane region" description="Helical" evidence="1">
    <location>
        <begin position="147"/>
        <end position="167"/>
    </location>
</feature>
<dbReference type="AlphaFoldDB" id="A0A4Q7ZGU0"/>
<keyword evidence="1" id="KW-1133">Transmembrane helix</keyword>
<organism evidence="3 4">
    <name type="scientific">Krasilnikovia cinnamomea</name>
    <dbReference type="NCBI Taxonomy" id="349313"/>
    <lineage>
        <taxon>Bacteria</taxon>
        <taxon>Bacillati</taxon>
        <taxon>Actinomycetota</taxon>
        <taxon>Actinomycetes</taxon>
        <taxon>Micromonosporales</taxon>
        <taxon>Micromonosporaceae</taxon>
        <taxon>Krasilnikovia</taxon>
    </lineage>
</organism>
<gene>
    <name evidence="3" type="ORF">EV385_1737</name>
</gene>
<feature type="transmembrane region" description="Helical" evidence="1">
    <location>
        <begin position="27"/>
        <end position="46"/>
    </location>
</feature>
<comment type="caution">
    <text evidence="3">The sequence shown here is derived from an EMBL/GenBank/DDBJ whole genome shotgun (WGS) entry which is preliminary data.</text>
</comment>
<feature type="domain" description="CAAX prenyl protease 2/Lysostaphin resistance protein A-like" evidence="2">
    <location>
        <begin position="116"/>
        <end position="205"/>
    </location>
</feature>
<evidence type="ECO:0000313" key="3">
    <source>
        <dbReference type="EMBL" id="RZU49978.1"/>
    </source>
</evidence>
<accession>A0A4Q7ZGU0</accession>
<feature type="transmembrane region" description="Helical" evidence="1">
    <location>
        <begin position="84"/>
        <end position="105"/>
    </location>
</feature>
<dbReference type="GO" id="GO:0004175">
    <property type="term" value="F:endopeptidase activity"/>
    <property type="evidence" value="ECO:0007669"/>
    <property type="project" value="UniProtKB-ARBA"/>
</dbReference>
<dbReference type="Proteomes" id="UP000292564">
    <property type="component" value="Unassembled WGS sequence"/>
</dbReference>
<keyword evidence="1" id="KW-0812">Transmembrane</keyword>
<feature type="transmembrane region" description="Helical" evidence="1">
    <location>
        <begin position="117"/>
        <end position="135"/>
    </location>
</feature>
<dbReference type="GO" id="GO:0006508">
    <property type="term" value="P:proteolysis"/>
    <property type="evidence" value="ECO:0007669"/>
    <property type="project" value="UniProtKB-KW"/>
</dbReference>
<evidence type="ECO:0000259" key="2">
    <source>
        <dbReference type="Pfam" id="PF02517"/>
    </source>
</evidence>
<dbReference type="EMBL" id="SHKY01000001">
    <property type="protein sequence ID" value="RZU49978.1"/>
    <property type="molecule type" value="Genomic_DNA"/>
</dbReference>
<dbReference type="GO" id="GO:0080120">
    <property type="term" value="P:CAAX-box protein maturation"/>
    <property type="evidence" value="ECO:0007669"/>
    <property type="project" value="UniProtKB-ARBA"/>
</dbReference>
<name>A0A4Q7ZGU0_9ACTN</name>
<sequence>MTAGRRASTVSQAGPVTGPHGRAAGTMLLLLAGFAAAVGLRVLIAGPAGPHSIGAGLVFALALGVLAGAAGVRVPSRPRVARRAVLPGLGLAALFCLPAILGRLTAADGGHRPGGTYLTWAVVVAAVAVAEEALLRGALYDAALTRYGPSAASAVAAVAFAALHVPFYGWHTVGLNLAVGLCLGVLREVTGDWTAPAVAHTAADLAAWWLR</sequence>
<keyword evidence="4" id="KW-1185">Reference proteome</keyword>
<feature type="transmembrane region" description="Helical" evidence="1">
    <location>
        <begin position="52"/>
        <end position="72"/>
    </location>
</feature>
<evidence type="ECO:0000256" key="1">
    <source>
        <dbReference type="SAM" id="Phobius"/>
    </source>
</evidence>
<keyword evidence="3" id="KW-0645">Protease</keyword>
<evidence type="ECO:0000313" key="4">
    <source>
        <dbReference type="Proteomes" id="UP000292564"/>
    </source>
</evidence>
<dbReference type="OrthoDB" id="5197504at2"/>
<dbReference type="Pfam" id="PF02517">
    <property type="entry name" value="Rce1-like"/>
    <property type="match status" value="1"/>
</dbReference>
<dbReference type="InterPro" id="IPR003675">
    <property type="entry name" value="Rce1/LyrA-like_dom"/>
</dbReference>
<protein>
    <submittedName>
        <fullName evidence="3">CAAX prenyl protease-like protein</fullName>
    </submittedName>
</protein>